<evidence type="ECO:0000313" key="1">
    <source>
        <dbReference type="EMBL" id="VDK28071.1"/>
    </source>
</evidence>
<proteinExistence type="predicted"/>
<keyword evidence="2" id="KW-1185">Reference proteome</keyword>
<gene>
    <name evidence="1" type="ORF">GPUH_LOCUS429</name>
</gene>
<reference evidence="3" key="1">
    <citation type="submission" date="2016-06" db="UniProtKB">
        <authorList>
            <consortium name="WormBaseParasite"/>
        </authorList>
    </citation>
    <scope>IDENTIFICATION</scope>
</reference>
<organism evidence="3">
    <name type="scientific">Gongylonema pulchrum</name>
    <dbReference type="NCBI Taxonomy" id="637853"/>
    <lineage>
        <taxon>Eukaryota</taxon>
        <taxon>Metazoa</taxon>
        <taxon>Ecdysozoa</taxon>
        <taxon>Nematoda</taxon>
        <taxon>Chromadorea</taxon>
        <taxon>Rhabditida</taxon>
        <taxon>Spirurina</taxon>
        <taxon>Spiruromorpha</taxon>
        <taxon>Spiruroidea</taxon>
        <taxon>Gongylonematidae</taxon>
        <taxon>Gongylonema</taxon>
    </lineage>
</organism>
<dbReference type="EMBL" id="UYRT01000366">
    <property type="protein sequence ID" value="VDK28071.1"/>
    <property type="molecule type" value="Genomic_DNA"/>
</dbReference>
<sequence>MFKERRQIALSCDTQYDGTAVSLRKTANKWRKGLIRSEAGTTHGATSTQIVLPAYRHSTIPRQCSEMLSVQSARLLSTTERITPGNGVCDGRRLDSCETEHLATKVKTK</sequence>
<evidence type="ECO:0000313" key="3">
    <source>
        <dbReference type="WBParaSite" id="GPUH_0000042801-mRNA-1"/>
    </source>
</evidence>
<reference evidence="1 2" key="2">
    <citation type="submission" date="2018-11" db="EMBL/GenBank/DDBJ databases">
        <authorList>
            <consortium name="Pathogen Informatics"/>
        </authorList>
    </citation>
    <scope>NUCLEOTIDE SEQUENCE [LARGE SCALE GENOMIC DNA]</scope>
</reference>
<dbReference type="Proteomes" id="UP000271098">
    <property type="component" value="Unassembled WGS sequence"/>
</dbReference>
<accession>A0A183CVD8</accession>
<protein>
    <submittedName>
        <fullName evidence="1 3">Uncharacterized protein</fullName>
    </submittedName>
</protein>
<dbReference type="AlphaFoldDB" id="A0A183CVD8"/>
<name>A0A183CVD8_9BILA</name>
<dbReference type="WBParaSite" id="GPUH_0000042801-mRNA-1">
    <property type="protein sequence ID" value="GPUH_0000042801-mRNA-1"/>
    <property type="gene ID" value="GPUH_0000042801"/>
</dbReference>
<evidence type="ECO:0000313" key="2">
    <source>
        <dbReference type="Proteomes" id="UP000271098"/>
    </source>
</evidence>